<accession>A0A2S5FLT0</accession>
<dbReference type="AlphaFoldDB" id="A0A2S5FLT0"/>
<evidence type="ECO:0000313" key="3">
    <source>
        <dbReference type="Proteomes" id="UP000248776"/>
    </source>
</evidence>
<name>A0A2S5FLT0_STRSL</name>
<evidence type="ECO:0000313" key="2">
    <source>
        <dbReference type="EMBL" id="QGU80269.1"/>
    </source>
</evidence>
<reference evidence="1 3" key="2">
    <citation type="submission" date="2017-08" db="EMBL/GenBank/DDBJ databases">
        <title>Streptococcus salivarius strain HS0302 Genome.</title>
        <authorList>
            <person name="Smith J."/>
            <person name="Deng P."/>
            <person name="Geng M."/>
        </authorList>
    </citation>
    <scope>NUCLEOTIDE SEQUENCE [LARGE SCALE GENOMIC DNA]</scope>
    <source>
        <strain evidence="1 3">HS0302</strain>
    </source>
</reference>
<sequence length="60" mass="6787">MDLALIIEKNGFTLCPYLIRELGVDFALMSQTGQLIPFDYQDIFDNFSFGLGDVSIRPIN</sequence>
<organism evidence="1 3">
    <name type="scientific">Streptococcus salivarius</name>
    <dbReference type="NCBI Taxonomy" id="1304"/>
    <lineage>
        <taxon>Bacteria</taxon>
        <taxon>Bacillati</taxon>
        <taxon>Bacillota</taxon>
        <taxon>Bacilli</taxon>
        <taxon>Lactobacillales</taxon>
        <taxon>Streptococcaceae</taxon>
        <taxon>Streptococcus</taxon>
    </lineage>
</organism>
<gene>
    <name evidence="2" type="ORF">BSR19_03635</name>
    <name evidence="1" type="ORF">CKU37_01740</name>
</gene>
<dbReference type="EMBL" id="NSIW01000003">
    <property type="protein sequence ID" value="PZD57097.1"/>
    <property type="molecule type" value="Genomic_DNA"/>
</dbReference>
<reference evidence="2 4" key="1">
    <citation type="submission" date="2016-11" db="EMBL/GenBank/DDBJ databases">
        <title>The potential of Streptococcus salivarius to inhibit the production of volatile sulphur compounds in the oral cavity.</title>
        <authorList>
            <person name="Sun L."/>
            <person name="Li Z."/>
            <person name="Jin D."/>
            <person name="Zhao H."/>
        </authorList>
    </citation>
    <scope>NUCLEOTIDE SEQUENCE [LARGE SCALE GENOMIC DNA]</scope>
    <source>
        <strain evidence="2 4">ICDC2</strain>
    </source>
</reference>
<dbReference type="RefSeq" id="WP_002890497.1">
    <property type="nucleotide sequence ID" value="NZ_CABIZY010000003.1"/>
</dbReference>
<evidence type="ECO:0000313" key="4">
    <source>
        <dbReference type="Proteomes" id="UP000422997"/>
    </source>
</evidence>
<protein>
    <submittedName>
        <fullName evidence="1">Uncharacterized protein</fullName>
    </submittedName>
</protein>
<dbReference type="Proteomes" id="UP000422997">
    <property type="component" value="Chromosome"/>
</dbReference>
<dbReference type="EMBL" id="CP018187">
    <property type="protein sequence ID" value="QGU80269.1"/>
    <property type="molecule type" value="Genomic_DNA"/>
</dbReference>
<dbReference type="Proteomes" id="UP000248776">
    <property type="component" value="Unassembled WGS sequence"/>
</dbReference>
<proteinExistence type="predicted"/>
<evidence type="ECO:0000313" key="1">
    <source>
        <dbReference type="EMBL" id="PZD57097.1"/>
    </source>
</evidence>